<name>A0A1G6WCG5_9SPHI</name>
<dbReference type="CDD" id="cd03794">
    <property type="entry name" value="GT4_WbuB-like"/>
    <property type="match status" value="1"/>
</dbReference>
<dbReference type="Proteomes" id="UP000199072">
    <property type="component" value="Unassembled WGS sequence"/>
</dbReference>
<reference evidence="3 4" key="1">
    <citation type="submission" date="2016-10" db="EMBL/GenBank/DDBJ databases">
        <authorList>
            <person name="de Groot N.N."/>
        </authorList>
    </citation>
    <scope>NUCLEOTIDE SEQUENCE [LARGE SCALE GENOMIC DNA]</scope>
    <source>
        <strain evidence="3 4">47C3B</strain>
    </source>
</reference>
<dbReference type="GO" id="GO:0016757">
    <property type="term" value="F:glycosyltransferase activity"/>
    <property type="evidence" value="ECO:0007669"/>
    <property type="project" value="InterPro"/>
</dbReference>
<sequence>MNPEKHQSSKSILLISHNFSPEPTGIGKYNGEMIDWLTKNGYDCTVLTTYPYYPYWKVQAPYKNRWYKKEVTINPETNTSLTVYRCPSYVPADPTGKKRMIQDLSFWSSMFWMLPKLISGKKKFDLIITVAPPFHLAYLGLMIRKLKGGKLLYHIQDLQIEAAQDLNMLSSQKLFDRIYKIEKSIMQKADYVSSISDGMIAKIKSKIDKEIYFFPNWVDTAYFFPLSNRSELKSKWGYHKSDFIFLYSGAIGEKQGLESIIDAAESMMKKGNIKFIICGSGPYKEKLIQIAETKALNNINFLPVQDKELFNEFLNMADVHLILQKANASDLVMPSKLTTILAVGGISLVTAPEGTSLHQVIKQYDLGYVIEPENKEILNEAINAIIVDENLDQIRDNARKYALKNLNINNVMGDFVNNFLN</sequence>
<organism evidence="3 4">
    <name type="scientific">Mucilaginibacter pineti</name>
    <dbReference type="NCBI Taxonomy" id="1391627"/>
    <lineage>
        <taxon>Bacteria</taxon>
        <taxon>Pseudomonadati</taxon>
        <taxon>Bacteroidota</taxon>
        <taxon>Sphingobacteriia</taxon>
        <taxon>Sphingobacteriales</taxon>
        <taxon>Sphingobacteriaceae</taxon>
        <taxon>Mucilaginibacter</taxon>
    </lineage>
</organism>
<dbReference type="Gene3D" id="3.40.50.2000">
    <property type="entry name" value="Glycogen Phosphorylase B"/>
    <property type="match status" value="2"/>
</dbReference>
<dbReference type="STRING" id="1391627.SAMN05216464_102110"/>
<dbReference type="RefSeq" id="WP_091145447.1">
    <property type="nucleotide sequence ID" value="NZ_FNAI01000002.1"/>
</dbReference>
<evidence type="ECO:0000313" key="3">
    <source>
        <dbReference type="EMBL" id="SDD62736.1"/>
    </source>
</evidence>
<dbReference type="Pfam" id="PF00534">
    <property type="entry name" value="Glycos_transf_1"/>
    <property type="match status" value="1"/>
</dbReference>
<keyword evidence="1 3" id="KW-0808">Transferase</keyword>
<dbReference type="PANTHER" id="PTHR46401">
    <property type="entry name" value="GLYCOSYLTRANSFERASE WBBK-RELATED"/>
    <property type="match status" value="1"/>
</dbReference>
<protein>
    <submittedName>
        <fullName evidence="3">Colanic acid biosynthesis glycosyl transferase WcaI</fullName>
    </submittedName>
</protein>
<dbReference type="InterPro" id="IPR001296">
    <property type="entry name" value="Glyco_trans_1"/>
</dbReference>
<evidence type="ECO:0000256" key="1">
    <source>
        <dbReference type="ARBA" id="ARBA00022679"/>
    </source>
</evidence>
<dbReference type="EMBL" id="FNAI01000002">
    <property type="protein sequence ID" value="SDD62736.1"/>
    <property type="molecule type" value="Genomic_DNA"/>
</dbReference>
<keyword evidence="4" id="KW-1185">Reference proteome</keyword>
<evidence type="ECO:0000259" key="2">
    <source>
        <dbReference type="Pfam" id="PF00534"/>
    </source>
</evidence>
<dbReference type="SUPFAM" id="SSF53756">
    <property type="entry name" value="UDP-Glycosyltransferase/glycogen phosphorylase"/>
    <property type="match status" value="1"/>
</dbReference>
<dbReference type="GO" id="GO:0009103">
    <property type="term" value="P:lipopolysaccharide biosynthetic process"/>
    <property type="evidence" value="ECO:0007669"/>
    <property type="project" value="TreeGrafter"/>
</dbReference>
<accession>A0A1G6WCG5</accession>
<dbReference type="AlphaFoldDB" id="A0A1G6WCG5"/>
<evidence type="ECO:0000313" key="4">
    <source>
        <dbReference type="Proteomes" id="UP000199072"/>
    </source>
</evidence>
<dbReference type="PANTHER" id="PTHR46401:SF2">
    <property type="entry name" value="GLYCOSYLTRANSFERASE WBBK-RELATED"/>
    <property type="match status" value="1"/>
</dbReference>
<feature type="domain" description="Glycosyl transferase family 1" evidence="2">
    <location>
        <begin position="229"/>
        <end position="400"/>
    </location>
</feature>
<dbReference type="NCBIfam" id="NF007640">
    <property type="entry name" value="PRK10307.1"/>
    <property type="match status" value="1"/>
</dbReference>
<dbReference type="OrthoDB" id="9811902at2"/>
<proteinExistence type="predicted"/>
<gene>
    <name evidence="3" type="ORF">SAMN05216464_102110</name>
</gene>